<sequence length="125" mass="14590">MIQLFKRETLAKNNLPLYLEMKDGELQAQHLRQDLDQRINKFTLIFSTSIALVTAELLSFVGGISMLITWQNQISTFCHFISVCFLLFLLYYKWSEEMFYGAFILSIVPAVTEVFPIVNLLLRKF</sequence>
<evidence type="ECO:0000256" key="6">
    <source>
        <dbReference type="ARBA" id="ARBA00023136"/>
    </source>
</evidence>
<feature type="transmembrane region" description="Helical" evidence="7">
    <location>
        <begin position="99"/>
        <end position="122"/>
    </location>
</feature>
<comment type="subcellular location">
    <subcellularLocation>
        <location evidence="1">Membrane</location>
        <topology evidence="1">Multi-pass membrane protein</topology>
    </subcellularLocation>
</comment>
<gene>
    <name evidence="8" type="ORF">JTE90_021779</name>
</gene>
<keyword evidence="4" id="KW-0970">Cilium biogenesis/degradation</keyword>
<dbReference type="EMBL" id="JAFNEN010000295">
    <property type="protein sequence ID" value="KAG8186627.1"/>
    <property type="molecule type" value="Genomic_DNA"/>
</dbReference>
<keyword evidence="5 7" id="KW-1133">Transmembrane helix</keyword>
<evidence type="ECO:0000313" key="8">
    <source>
        <dbReference type="EMBL" id="KAG8186627.1"/>
    </source>
</evidence>
<evidence type="ECO:0000256" key="2">
    <source>
        <dbReference type="ARBA" id="ARBA00015652"/>
    </source>
</evidence>
<name>A0AAV6UQQ4_9ARAC</name>
<dbReference type="GO" id="GO:1904491">
    <property type="term" value="P:protein localization to ciliary transition zone"/>
    <property type="evidence" value="ECO:0007669"/>
    <property type="project" value="TreeGrafter"/>
</dbReference>
<dbReference type="PANTHER" id="PTHR34341:SF1">
    <property type="entry name" value="TRANSMEMBRANE PROTEIN 107"/>
    <property type="match status" value="1"/>
</dbReference>
<evidence type="ECO:0000256" key="1">
    <source>
        <dbReference type="ARBA" id="ARBA00004141"/>
    </source>
</evidence>
<dbReference type="PANTHER" id="PTHR34341">
    <property type="entry name" value="TRANSMEMBRANE PROTEIN 107"/>
    <property type="match status" value="1"/>
</dbReference>
<evidence type="ECO:0000256" key="3">
    <source>
        <dbReference type="ARBA" id="ARBA00022692"/>
    </source>
</evidence>
<keyword evidence="9" id="KW-1185">Reference proteome</keyword>
<proteinExistence type="predicted"/>
<dbReference type="InterPro" id="IPR029248">
    <property type="entry name" value="TMEM107"/>
</dbReference>
<dbReference type="GO" id="GO:0036038">
    <property type="term" value="C:MKS complex"/>
    <property type="evidence" value="ECO:0007669"/>
    <property type="project" value="TreeGrafter"/>
</dbReference>
<keyword evidence="6 7" id="KW-0472">Membrane</keyword>
<organism evidence="8 9">
    <name type="scientific">Oedothorax gibbosus</name>
    <dbReference type="NCBI Taxonomy" id="931172"/>
    <lineage>
        <taxon>Eukaryota</taxon>
        <taxon>Metazoa</taxon>
        <taxon>Ecdysozoa</taxon>
        <taxon>Arthropoda</taxon>
        <taxon>Chelicerata</taxon>
        <taxon>Arachnida</taxon>
        <taxon>Araneae</taxon>
        <taxon>Araneomorphae</taxon>
        <taxon>Entelegynae</taxon>
        <taxon>Araneoidea</taxon>
        <taxon>Linyphiidae</taxon>
        <taxon>Erigoninae</taxon>
        <taxon>Oedothorax</taxon>
    </lineage>
</organism>
<comment type="caution">
    <text evidence="8">The sequence shown here is derived from an EMBL/GenBank/DDBJ whole genome shotgun (WGS) entry which is preliminary data.</text>
</comment>
<feature type="transmembrane region" description="Helical" evidence="7">
    <location>
        <begin position="42"/>
        <end position="68"/>
    </location>
</feature>
<dbReference type="Pfam" id="PF14995">
    <property type="entry name" value="TMEM107"/>
    <property type="match status" value="1"/>
</dbReference>
<evidence type="ECO:0000313" key="9">
    <source>
        <dbReference type="Proteomes" id="UP000827092"/>
    </source>
</evidence>
<evidence type="ECO:0000256" key="7">
    <source>
        <dbReference type="SAM" id="Phobius"/>
    </source>
</evidence>
<dbReference type="GO" id="GO:0016020">
    <property type="term" value="C:membrane"/>
    <property type="evidence" value="ECO:0007669"/>
    <property type="project" value="UniProtKB-SubCell"/>
</dbReference>
<dbReference type="GO" id="GO:1905515">
    <property type="term" value="P:non-motile cilium assembly"/>
    <property type="evidence" value="ECO:0007669"/>
    <property type="project" value="TreeGrafter"/>
</dbReference>
<evidence type="ECO:0000256" key="4">
    <source>
        <dbReference type="ARBA" id="ARBA00022794"/>
    </source>
</evidence>
<keyword evidence="3 7" id="KW-0812">Transmembrane</keyword>
<accession>A0AAV6UQQ4</accession>
<reference evidence="8 9" key="1">
    <citation type="journal article" date="2022" name="Nat. Ecol. Evol.">
        <title>A masculinizing supergene underlies an exaggerated male reproductive morph in a spider.</title>
        <authorList>
            <person name="Hendrickx F."/>
            <person name="De Corte Z."/>
            <person name="Sonet G."/>
            <person name="Van Belleghem S.M."/>
            <person name="Kostlbacher S."/>
            <person name="Vangestel C."/>
        </authorList>
    </citation>
    <scope>NUCLEOTIDE SEQUENCE [LARGE SCALE GENOMIC DNA]</scope>
    <source>
        <strain evidence="8">W744_W776</strain>
    </source>
</reference>
<protein>
    <recommendedName>
        <fullName evidence="2">Transmembrane protein 107</fullName>
    </recommendedName>
</protein>
<evidence type="ECO:0000256" key="5">
    <source>
        <dbReference type="ARBA" id="ARBA00022989"/>
    </source>
</evidence>
<dbReference type="Proteomes" id="UP000827092">
    <property type="component" value="Unassembled WGS sequence"/>
</dbReference>
<feature type="transmembrane region" description="Helical" evidence="7">
    <location>
        <begin position="74"/>
        <end position="92"/>
    </location>
</feature>
<dbReference type="AlphaFoldDB" id="A0AAV6UQQ4"/>